<reference evidence="1" key="1">
    <citation type="journal article" date="2014" name="Int. J. Syst. Evol. Microbiol.">
        <title>Complete genome sequence of Corynebacterium casei LMG S-19264T (=DSM 44701T), isolated from a smear-ripened cheese.</title>
        <authorList>
            <consortium name="US DOE Joint Genome Institute (JGI-PGF)"/>
            <person name="Walter F."/>
            <person name="Albersmeier A."/>
            <person name="Kalinowski J."/>
            <person name="Ruckert C."/>
        </authorList>
    </citation>
    <scope>NUCLEOTIDE SEQUENCE</scope>
    <source>
        <strain evidence="1">JCM 3131</strain>
    </source>
</reference>
<comment type="caution">
    <text evidence="1">The sequence shown here is derived from an EMBL/GenBank/DDBJ whole genome shotgun (WGS) entry which is preliminary data.</text>
</comment>
<evidence type="ECO:0000313" key="2">
    <source>
        <dbReference type="Proteomes" id="UP000620156"/>
    </source>
</evidence>
<accession>A0A918BDT2</accession>
<reference evidence="1" key="2">
    <citation type="submission" date="2020-09" db="EMBL/GenBank/DDBJ databases">
        <authorList>
            <person name="Sun Q."/>
            <person name="Ohkuma M."/>
        </authorList>
    </citation>
    <scope>NUCLEOTIDE SEQUENCE</scope>
    <source>
        <strain evidence="1">JCM 3131</strain>
    </source>
</reference>
<proteinExistence type="predicted"/>
<dbReference type="AlphaFoldDB" id="A0A918BDT2"/>
<sequence>MIAAMPRPAAETAEQTVSAIIRSSRRELVERVESSGSSGVEQASSRVGRFVRPFHRAPPHTRCAMVRPDLREISGFLRGRLRLWYQARSSLRRPGWAGRARTARLVP</sequence>
<name>A0A918BDT2_9ACTN</name>
<organism evidence="1 2">
    <name type="scientific">Streptomyces ruber</name>
    <dbReference type="NCBI Taxonomy" id="83378"/>
    <lineage>
        <taxon>Bacteria</taxon>
        <taxon>Bacillati</taxon>
        <taxon>Actinomycetota</taxon>
        <taxon>Actinomycetes</taxon>
        <taxon>Kitasatosporales</taxon>
        <taxon>Streptomycetaceae</taxon>
        <taxon>Streptomyces</taxon>
    </lineage>
</organism>
<keyword evidence="2" id="KW-1185">Reference proteome</keyword>
<dbReference type="EMBL" id="BMQK01000005">
    <property type="protein sequence ID" value="GGQ58665.1"/>
    <property type="molecule type" value="Genomic_DNA"/>
</dbReference>
<protein>
    <submittedName>
        <fullName evidence="1">Uncharacterized protein</fullName>
    </submittedName>
</protein>
<evidence type="ECO:0000313" key="1">
    <source>
        <dbReference type="EMBL" id="GGQ58665.1"/>
    </source>
</evidence>
<gene>
    <name evidence="1" type="ORF">GCM10010145_31030</name>
</gene>
<dbReference type="Proteomes" id="UP000620156">
    <property type="component" value="Unassembled WGS sequence"/>
</dbReference>